<comment type="similarity">
    <text evidence="7 8">Belongs to the SFT2 family.</text>
</comment>
<feature type="transmembrane region" description="Helical" evidence="8">
    <location>
        <begin position="91"/>
        <end position="112"/>
    </location>
</feature>
<dbReference type="GO" id="GO:0016020">
    <property type="term" value="C:membrane"/>
    <property type="evidence" value="ECO:0007669"/>
    <property type="project" value="UniProtKB-SubCell"/>
</dbReference>
<keyword evidence="3 8" id="KW-0812">Transmembrane</keyword>
<gene>
    <name evidence="9" type="ORF">PSON_ATCC_30995.1.T1290073</name>
</gene>
<dbReference type="GO" id="GO:0012505">
    <property type="term" value="C:endomembrane system"/>
    <property type="evidence" value="ECO:0007669"/>
    <property type="project" value="UniProtKB-ARBA"/>
</dbReference>
<dbReference type="PANTHER" id="PTHR23137">
    <property type="entry name" value="VESICLE TRANSPORT PROTEIN-RELATED"/>
    <property type="match status" value="1"/>
</dbReference>
<evidence type="ECO:0000256" key="1">
    <source>
        <dbReference type="ARBA" id="ARBA00004141"/>
    </source>
</evidence>
<evidence type="ECO:0000256" key="4">
    <source>
        <dbReference type="ARBA" id="ARBA00022927"/>
    </source>
</evidence>
<keyword evidence="4 8" id="KW-0653">Protein transport</keyword>
<keyword evidence="2 8" id="KW-0813">Transport</keyword>
<dbReference type="Pfam" id="PF04178">
    <property type="entry name" value="Got1"/>
    <property type="match status" value="1"/>
</dbReference>
<evidence type="ECO:0000256" key="7">
    <source>
        <dbReference type="ARBA" id="ARBA00025800"/>
    </source>
</evidence>
<evidence type="ECO:0000313" key="10">
    <source>
        <dbReference type="Proteomes" id="UP000692954"/>
    </source>
</evidence>
<sequence>MQFFAEEESLLGSLVSTFQPKQTDASKNWVTFAIIFIVGLILIIISIPFASFLILNPKPFCLLFSAGSFVILISMLQIIQLKTLFNKLSSSAATLLYLGSLMACLYTGMFYIGYFYTLALLSIQISTLIYLTVSLFPGGKSGMHAAFQLFKQQIKRMILNEKSFLPL</sequence>
<evidence type="ECO:0000256" key="3">
    <source>
        <dbReference type="ARBA" id="ARBA00022692"/>
    </source>
</evidence>
<dbReference type="OrthoDB" id="303507at2759"/>
<comment type="subcellular location">
    <subcellularLocation>
        <location evidence="1 8">Membrane</location>
        <topology evidence="1 8">Multi-pass membrane protein</topology>
    </subcellularLocation>
</comment>
<name>A0A8S1R112_9CILI</name>
<evidence type="ECO:0000256" key="2">
    <source>
        <dbReference type="ARBA" id="ARBA00022448"/>
    </source>
</evidence>
<dbReference type="Proteomes" id="UP000692954">
    <property type="component" value="Unassembled WGS sequence"/>
</dbReference>
<evidence type="ECO:0000313" key="9">
    <source>
        <dbReference type="EMBL" id="CAD8120977.1"/>
    </source>
</evidence>
<evidence type="ECO:0000256" key="8">
    <source>
        <dbReference type="RuleBase" id="RU363111"/>
    </source>
</evidence>
<dbReference type="InterPro" id="IPR007305">
    <property type="entry name" value="Vesicle_transpt_Got1/SFT2"/>
</dbReference>
<dbReference type="EMBL" id="CAJJDN010000129">
    <property type="protein sequence ID" value="CAD8120977.1"/>
    <property type="molecule type" value="Genomic_DNA"/>
</dbReference>
<keyword evidence="6 8" id="KW-0472">Membrane</keyword>
<accession>A0A8S1R112</accession>
<dbReference type="InterPro" id="IPR011691">
    <property type="entry name" value="Vesicle_transpt_SFT2"/>
</dbReference>
<reference evidence="9" key="1">
    <citation type="submission" date="2021-01" db="EMBL/GenBank/DDBJ databases">
        <authorList>
            <consortium name="Genoscope - CEA"/>
            <person name="William W."/>
        </authorList>
    </citation>
    <scope>NUCLEOTIDE SEQUENCE</scope>
</reference>
<keyword evidence="10" id="KW-1185">Reference proteome</keyword>
<proteinExistence type="inferred from homology"/>
<evidence type="ECO:0000256" key="6">
    <source>
        <dbReference type="ARBA" id="ARBA00023136"/>
    </source>
</evidence>
<feature type="transmembrane region" description="Helical" evidence="8">
    <location>
        <begin position="60"/>
        <end position="79"/>
    </location>
</feature>
<evidence type="ECO:0000256" key="5">
    <source>
        <dbReference type="ARBA" id="ARBA00022989"/>
    </source>
</evidence>
<comment type="function">
    <text evidence="8">May be involved in fusion of retrograde transport vesicles derived from an endocytic compartment with the Golgi complex.</text>
</comment>
<dbReference type="PANTHER" id="PTHR23137:SF36">
    <property type="entry name" value="VESICLE TRANSPORT PROTEIN SFT2C"/>
    <property type="match status" value="1"/>
</dbReference>
<feature type="transmembrane region" description="Helical" evidence="8">
    <location>
        <begin position="29"/>
        <end position="54"/>
    </location>
</feature>
<dbReference type="GO" id="GO:0005737">
    <property type="term" value="C:cytoplasm"/>
    <property type="evidence" value="ECO:0007669"/>
    <property type="project" value="UniProtKB-ARBA"/>
</dbReference>
<protein>
    <recommendedName>
        <fullName evidence="8">Vesicle transport protein</fullName>
    </recommendedName>
</protein>
<dbReference type="AlphaFoldDB" id="A0A8S1R112"/>
<dbReference type="GO" id="GO:0015031">
    <property type="term" value="P:protein transport"/>
    <property type="evidence" value="ECO:0007669"/>
    <property type="project" value="UniProtKB-KW"/>
</dbReference>
<organism evidence="9 10">
    <name type="scientific">Paramecium sonneborni</name>
    <dbReference type="NCBI Taxonomy" id="65129"/>
    <lineage>
        <taxon>Eukaryota</taxon>
        <taxon>Sar</taxon>
        <taxon>Alveolata</taxon>
        <taxon>Ciliophora</taxon>
        <taxon>Intramacronucleata</taxon>
        <taxon>Oligohymenophorea</taxon>
        <taxon>Peniculida</taxon>
        <taxon>Parameciidae</taxon>
        <taxon>Paramecium</taxon>
    </lineage>
</organism>
<feature type="transmembrane region" description="Helical" evidence="8">
    <location>
        <begin position="118"/>
        <end position="136"/>
    </location>
</feature>
<keyword evidence="5 8" id="KW-1133">Transmembrane helix</keyword>
<dbReference type="GO" id="GO:0016192">
    <property type="term" value="P:vesicle-mediated transport"/>
    <property type="evidence" value="ECO:0007669"/>
    <property type="project" value="InterPro"/>
</dbReference>
<comment type="caution">
    <text evidence="9">The sequence shown here is derived from an EMBL/GenBank/DDBJ whole genome shotgun (WGS) entry which is preliminary data.</text>
</comment>